<dbReference type="InterPro" id="IPR002941">
    <property type="entry name" value="DNA_methylase_N4/N6"/>
</dbReference>
<dbReference type="STRING" id="999894.TDIS_1260"/>
<dbReference type="Gene3D" id="3.40.50.150">
    <property type="entry name" value="Vaccinia Virus protein VP39"/>
    <property type="match status" value="1"/>
</dbReference>
<name>A0A179D3L2_9BACT</name>
<keyword evidence="7" id="KW-1185">Reference proteome</keyword>
<comment type="caution">
    <text evidence="6">The sequence shown here is derived from an EMBL/GenBank/DDBJ whole genome shotgun (WGS) entry which is preliminary data.</text>
</comment>
<proteinExistence type="inferred from homology"/>
<accession>A0A179D3L2</accession>
<keyword evidence="4" id="KW-0175">Coiled coil</keyword>
<dbReference type="GO" id="GO:0032259">
    <property type="term" value="P:methylation"/>
    <property type="evidence" value="ECO:0007669"/>
    <property type="project" value="UniProtKB-KW"/>
</dbReference>
<evidence type="ECO:0000313" key="7">
    <source>
        <dbReference type="Proteomes" id="UP000078390"/>
    </source>
</evidence>
<sequence length="1018" mass="121510">MSQQFEKLKKLLAELFQFDHADLDFGIYRIMNAKREEISRFLNEDLLPQVKEILGQMDEERRQALEKELIKLENQLKDAGVDPEQSPKVKELRAQLQRTTDQAALEEEVYSHLYTFFSRYYDEGDFISKRRYKENVYAIPYNGEEVKLYWANYDQYYIKTSEYFRNYAFRLRSGKRVRFEVVQAEADRDNIKTTNSKKRRFVLHEADPIAEEAGELVIRFEYRPDDRKQEEINKAIAEFILLETDGFEDWKKELKEPRPTPKNKDRTLLEKHLAAFTARNTFDYFIHKDLGGFLRRELDFYIKNEVVHLDDIENESAPRVEQYLAKVKAIRRIGHKIIDFLAQLENFQKKLWLKKKFIWETQYCITLDRIFAIEDEEKRNWLIERILENQDQIEEWKKLYHVHEIKGDLVRPGWSEPPTIEFLKAHPHLVIDTRHFDEEFKLKLISSFDNLDEELDGLLVHGENFQALNLLLERYRGQVKCIYIDPPYNSKTTEILYKNDYKHSSWLTLIDNRLALSRIFATEDGSHIIAIDENEQELLGRLLSLHFPEDHFEKICVSIIHNKKGIQGKYFSYNHDFAYFCIPHKLPKIHGKPIPKEEWEYVNLRKWGRESERETARNCFYPIYVNIKNKNIVGFGDVCDENFHPGKANIYINDQIVAIYPVDQQGIERKWRYSRDSIEKIKHLLKVHITREGEIQILKANTEKQFKTVWDDPKYIAGDYGTRILTELGLKFDENLYPKSIYTVSDAIYAVSNHSDLILDYFAGSGTTAHAVINLNREDGGKRKYILVEVADYFDTVLLPRIKKIIYSRDWKDGKPKPDKDGNLNGISHFLKYIRLESYEDTLNNLELKRTEIQQKLLYENREFREDYILRYMLEFETRESLLNVERFEDPFNYEMEIATTTVGDTRRVKVDMVETFNYLIGLRVKTVDHIRGVRVITGENPQGEKVLILWRNTKEMDAEKLNEWFRKQGYNTRDQEFDIIYVNGDNFLENLRREDHTWKVRLIEEEFLKRMFEVRDV</sequence>
<evidence type="ECO:0000256" key="4">
    <source>
        <dbReference type="SAM" id="Coils"/>
    </source>
</evidence>
<evidence type="ECO:0000256" key="2">
    <source>
        <dbReference type="ARBA" id="ARBA00022603"/>
    </source>
</evidence>
<evidence type="ECO:0000256" key="1">
    <source>
        <dbReference type="ARBA" id="ARBA00006594"/>
    </source>
</evidence>
<gene>
    <name evidence="6" type="ORF">TDIS_1260</name>
</gene>
<dbReference type="GO" id="GO:0003677">
    <property type="term" value="F:DNA binding"/>
    <property type="evidence" value="ECO:0007669"/>
    <property type="project" value="InterPro"/>
</dbReference>
<dbReference type="Proteomes" id="UP000078390">
    <property type="component" value="Unassembled WGS sequence"/>
</dbReference>
<evidence type="ECO:0000313" key="6">
    <source>
        <dbReference type="EMBL" id="OAQ20645.1"/>
    </source>
</evidence>
<evidence type="ECO:0000256" key="3">
    <source>
        <dbReference type="ARBA" id="ARBA00022679"/>
    </source>
</evidence>
<feature type="domain" description="DNA methylase N-4/N-6" evidence="5">
    <location>
        <begin position="479"/>
        <end position="791"/>
    </location>
</feature>
<dbReference type="EC" id="2.1.1.72" evidence="6"/>
<dbReference type="EMBL" id="LWLG01000008">
    <property type="protein sequence ID" value="OAQ20645.1"/>
    <property type="molecule type" value="Genomic_DNA"/>
</dbReference>
<evidence type="ECO:0000259" key="5">
    <source>
        <dbReference type="Pfam" id="PF01555"/>
    </source>
</evidence>
<protein>
    <submittedName>
        <fullName evidence="6">Type III restriction-modification system methylation subunit</fullName>
        <ecNumber evidence="6">2.1.1.72</ecNumber>
    </submittedName>
</protein>
<dbReference type="InterPro" id="IPR029063">
    <property type="entry name" value="SAM-dependent_MTases_sf"/>
</dbReference>
<dbReference type="InterPro" id="IPR001091">
    <property type="entry name" value="RM_Methyltransferase"/>
</dbReference>
<dbReference type="AlphaFoldDB" id="A0A179D3L2"/>
<dbReference type="GO" id="GO:0009007">
    <property type="term" value="F:site-specific DNA-methyltransferase (adenine-specific) activity"/>
    <property type="evidence" value="ECO:0007669"/>
    <property type="project" value="UniProtKB-EC"/>
</dbReference>
<dbReference type="GO" id="GO:0008170">
    <property type="term" value="F:N-methyltransferase activity"/>
    <property type="evidence" value="ECO:0007669"/>
    <property type="project" value="InterPro"/>
</dbReference>
<dbReference type="InterPro" id="IPR002052">
    <property type="entry name" value="DNA_methylase_N6_adenine_CS"/>
</dbReference>
<keyword evidence="2 6" id="KW-0489">Methyltransferase</keyword>
<comment type="similarity">
    <text evidence="1">Belongs to the N(4)/N(6)-methyltransferase family.</text>
</comment>
<dbReference type="PRINTS" id="PR00508">
    <property type="entry name" value="S21N4MTFRASE"/>
</dbReference>
<reference evidence="6 7" key="1">
    <citation type="submission" date="2016-04" db="EMBL/GenBank/DDBJ databases">
        <title>Genome analysis of Thermosulfurimonas dismutans, the first thermophilic sulfur-disproportionating bacterium of the phylum Thermodesulfobacteria.</title>
        <authorList>
            <person name="Mardanov A.V."/>
            <person name="Beletsky A.V."/>
            <person name="Kadnikov V.V."/>
            <person name="Slobodkin A.I."/>
            <person name="Ravin N.V."/>
        </authorList>
    </citation>
    <scope>NUCLEOTIDE SEQUENCE [LARGE SCALE GENOMIC DNA]</scope>
    <source>
        <strain evidence="6 7">S95</strain>
    </source>
</reference>
<dbReference type="OrthoDB" id="9800801at2"/>
<organism evidence="6 7">
    <name type="scientific">Thermosulfurimonas dismutans</name>
    <dbReference type="NCBI Taxonomy" id="999894"/>
    <lineage>
        <taxon>Bacteria</taxon>
        <taxon>Pseudomonadati</taxon>
        <taxon>Thermodesulfobacteriota</taxon>
        <taxon>Thermodesulfobacteria</taxon>
        <taxon>Thermodesulfobacteriales</taxon>
        <taxon>Thermodesulfobacteriaceae</taxon>
        <taxon>Thermosulfurimonas</taxon>
    </lineage>
</organism>
<keyword evidence="3 6" id="KW-0808">Transferase</keyword>
<dbReference type="Pfam" id="PF01555">
    <property type="entry name" value="N6_N4_Mtase"/>
    <property type="match status" value="1"/>
</dbReference>
<dbReference type="PROSITE" id="PS00092">
    <property type="entry name" value="N6_MTASE"/>
    <property type="match status" value="1"/>
</dbReference>
<dbReference type="PATRIC" id="fig|999894.6.peg.1257"/>
<dbReference type="SUPFAM" id="SSF53335">
    <property type="entry name" value="S-adenosyl-L-methionine-dependent methyltransferases"/>
    <property type="match status" value="1"/>
</dbReference>
<feature type="coiled-coil region" evidence="4">
    <location>
        <begin position="55"/>
        <end position="109"/>
    </location>
</feature>